<reference evidence="1 2" key="1">
    <citation type="submission" date="2018-08" db="EMBL/GenBank/DDBJ databases">
        <title>A genome reference for cultivated species of the human gut microbiota.</title>
        <authorList>
            <person name="Zou Y."/>
            <person name="Xue W."/>
            <person name="Luo G."/>
        </authorList>
    </citation>
    <scope>NUCLEOTIDE SEQUENCE [LARGE SCALE GENOMIC DNA]</scope>
    <source>
        <strain evidence="1 2">OM07-13</strain>
    </source>
</reference>
<evidence type="ECO:0000313" key="1">
    <source>
        <dbReference type="EMBL" id="RGM75501.1"/>
    </source>
</evidence>
<dbReference type="Proteomes" id="UP000260758">
    <property type="component" value="Unassembled WGS sequence"/>
</dbReference>
<protein>
    <submittedName>
        <fullName evidence="1">Uncharacterized protein</fullName>
    </submittedName>
</protein>
<dbReference type="AlphaFoldDB" id="A0A3E4YLZ0"/>
<sequence>MVNLNIEEQKILDYLENSYTGARTMNDEGCQIRLARAIAAFKSNPMTTPTALFTPKFIDNYCL</sequence>
<dbReference type="EMBL" id="QSTP01000001">
    <property type="protein sequence ID" value="RGM75501.1"/>
    <property type="molecule type" value="Genomic_DNA"/>
</dbReference>
<proteinExistence type="predicted"/>
<organism evidence="1 2">
    <name type="scientific">Agathobacter rectalis</name>
    <dbReference type="NCBI Taxonomy" id="39491"/>
    <lineage>
        <taxon>Bacteria</taxon>
        <taxon>Bacillati</taxon>
        <taxon>Bacillota</taxon>
        <taxon>Clostridia</taxon>
        <taxon>Lachnospirales</taxon>
        <taxon>Lachnospiraceae</taxon>
        <taxon>Agathobacter</taxon>
    </lineage>
</organism>
<gene>
    <name evidence="1" type="ORF">DXB99_02960</name>
</gene>
<comment type="caution">
    <text evidence="1">The sequence shown here is derived from an EMBL/GenBank/DDBJ whole genome shotgun (WGS) entry which is preliminary data.</text>
</comment>
<name>A0A3E4YLZ0_9FIRM</name>
<accession>A0A3E4YLZ0</accession>
<evidence type="ECO:0000313" key="2">
    <source>
        <dbReference type="Proteomes" id="UP000260758"/>
    </source>
</evidence>
<dbReference type="RefSeq" id="WP_117718260.1">
    <property type="nucleotide sequence ID" value="NZ_QSTP01000001.1"/>
</dbReference>